<keyword evidence="2" id="KW-0132">Cell division</keyword>
<dbReference type="Proteomes" id="UP000094526">
    <property type="component" value="Unassembled WGS sequence"/>
</dbReference>
<feature type="compositionally biased region" description="Low complexity" evidence="6">
    <location>
        <begin position="1488"/>
        <end position="1499"/>
    </location>
</feature>
<dbReference type="PANTHER" id="PTHR12663">
    <property type="entry name" value="ANDROGEN INDUCED INHIBITOR OF PROLIFERATION AS3 / PDS5-RELATED"/>
    <property type="match status" value="1"/>
</dbReference>
<dbReference type="GO" id="GO:0000785">
    <property type="term" value="C:chromatin"/>
    <property type="evidence" value="ECO:0007669"/>
    <property type="project" value="TreeGrafter"/>
</dbReference>
<evidence type="ECO:0000256" key="6">
    <source>
        <dbReference type="SAM" id="MobiDB-lite"/>
    </source>
</evidence>
<dbReference type="AlphaFoldDB" id="A0A1C1CMA4"/>
<evidence type="ECO:0000256" key="2">
    <source>
        <dbReference type="ARBA" id="ARBA00022618"/>
    </source>
</evidence>
<gene>
    <name evidence="7" type="ORF">CLCR_06549</name>
</gene>
<evidence type="ECO:0000256" key="4">
    <source>
        <dbReference type="ARBA" id="ARBA00023242"/>
    </source>
</evidence>
<dbReference type="EMBL" id="LGRB01000010">
    <property type="protein sequence ID" value="OCT49623.1"/>
    <property type="molecule type" value="Genomic_DNA"/>
</dbReference>
<dbReference type="SUPFAM" id="SSF48371">
    <property type="entry name" value="ARM repeat"/>
    <property type="match status" value="1"/>
</dbReference>
<dbReference type="VEuPathDB" id="FungiDB:G647_09871"/>
<dbReference type="Gene3D" id="1.25.10.10">
    <property type="entry name" value="Leucine-rich Repeat Variant"/>
    <property type="match status" value="1"/>
</dbReference>
<feature type="compositionally biased region" description="Basic and acidic residues" evidence="6">
    <location>
        <begin position="1462"/>
        <end position="1473"/>
    </location>
</feature>
<dbReference type="PANTHER" id="PTHR12663:SF0">
    <property type="entry name" value="PRECOCIOUS DISSOCIATION OF SISTERS 5, ISOFORM A"/>
    <property type="match status" value="1"/>
</dbReference>
<feature type="compositionally biased region" description="Basic and acidic residues" evidence="6">
    <location>
        <begin position="602"/>
        <end position="617"/>
    </location>
</feature>
<feature type="compositionally biased region" description="Basic and acidic residues" evidence="6">
    <location>
        <begin position="1411"/>
        <end position="1421"/>
    </location>
</feature>
<comment type="caution">
    <text evidence="7">The sequence shown here is derived from an EMBL/GenBank/DDBJ whole genome shotgun (WGS) entry which is preliminary data.</text>
</comment>
<evidence type="ECO:0000256" key="3">
    <source>
        <dbReference type="ARBA" id="ARBA00022776"/>
    </source>
</evidence>
<keyword evidence="3" id="KW-0498">Mitosis</keyword>
<keyword evidence="8" id="KW-1185">Reference proteome</keyword>
<dbReference type="eggNOG" id="KOG1525">
    <property type="taxonomic scope" value="Eukaryota"/>
</dbReference>
<feature type="compositionally biased region" description="Acidic residues" evidence="6">
    <location>
        <begin position="1422"/>
        <end position="1444"/>
    </location>
</feature>
<proteinExistence type="predicted"/>
<feature type="region of interest" description="Disordered" evidence="6">
    <location>
        <begin position="598"/>
        <end position="623"/>
    </location>
</feature>
<accession>A0A1C1CMA4</accession>
<dbReference type="GO" id="GO:0005634">
    <property type="term" value="C:nucleus"/>
    <property type="evidence" value="ECO:0007669"/>
    <property type="project" value="UniProtKB-SubCell"/>
</dbReference>
<feature type="region of interest" description="Disordered" evidence="6">
    <location>
        <begin position="230"/>
        <end position="250"/>
    </location>
</feature>
<dbReference type="GO" id="GO:0051301">
    <property type="term" value="P:cell division"/>
    <property type="evidence" value="ECO:0007669"/>
    <property type="project" value="UniProtKB-KW"/>
</dbReference>
<protein>
    <submittedName>
        <fullName evidence="7">Putative sister chromatid cohesion and DNA repair protein (BimD)</fullName>
    </submittedName>
</protein>
<evidence type="ECO:0000256" key="5">
    <source>
        <dbReference type="ARBA" id="ARBA00023306"/>
    </source>
</evidence>
<keyword evidence="5" id="KW-0131">Cell cycle</keyword>
<dbReference type="VEuPathDB" id="FungiDB:CLCR_06549"/>
<dbReference type="OrthoDB" id="200660at2759"/>
<evidence type="ECO:0000313" key="7">
    <source>
        <dbReference type="EMBL" id="OCT49623.1"/>
    </source>
</evidence>
<dbReference type="Pfam" id="PF20168">
    <property type="entry name" value="PDS5"/>
    <property type="match status" value="1"/>
</dbReference>
<comment type="subcellular location">
    <subcellularLocation>
        <location evidence="1">Nucleus</location>
    </subcellularLocation>
</comment>
<dbReference type="GO" id="GO:0007064">
    <property type="term" value="P:mitotic sister chromatid cohesion"/>
    <property type="evidence" value="ECO:0007669"/>
    <property type="project" value="InterPro"/>
</dbReference>
<reference evidence="8" key="1">
    <citation type="submission" date="2015-07" db="EMBL/GenBank/DDBJ databases">
        <authorList>
            <person name="Teixeira M.M."/>
            <person name="Souza R.C."/>
            <person name="Almeida L.G."/>
            <person name="Vicente V.A."/>
            <person name="de Hoog S."/>
            <person name="Bocca A.L."/>
            <person name="de Almeida S.R."/>
            <person name="Vasconcelos A.T."/>
            <person name="Felipe M.S."/>
        </authorList>
    </citation>
    <scope>NUCLEOTIDE SEQUENCE [LARGE SCALE GENOMIC DNA]</scope>
    <source>
        <strain evidence="8">KSF</strain>
    </source>
</reference>
<feature type="region of interest" description="Disordered" evidence="6">
    <location>
        <begin position="1305"/>
        <end position="1518"/>
    </location>
</feature>
<dbReference type="InterPro" id="IPR016024">
    <property type="entry name" value="ARM-type_fold"/>
</dbReference>
<dbReference type="InterPro" id="IPR039776">
    <property type="entry name" value="Pds5"/>
</dbReference>
<feature type="compositionally biased region" description="Basic and acidic residues" evidence="6">
    <location>
        <begin position="230"/>
        <end position="244"/>
    </location>
</feature>
<keyword evidence="4" id="KW-0539">Nucleus</keyword>
<name>A0A1C1CMA4_9EURO</name>
<dbReference type="GO" id="GO:0006281">
    <property type="term" value="P:DNA repair"/>
    <property type="evidence" value="ECO:0007669"/>
    <property type="project" value="TreeGrafter"/>
</dbReference>
<feature type="compositionally biased region" description="Acidic residues" evidence="6">
    <location>
        <begin position="1384"/>
        <end position="1397"/>
    </location>
</feature>
<dbReference type="InterPro" id="IPR011989">
    <property type="entry name" value="ARM-like"/>
</dbReference>
<dbReference type="CDD" id="cd19953">
    <property type="entry name" value="PDS5"/>
    <property type="match status" value="1"/>
</dbReference>
<dbReference type="STRING" id="86049.A0A1C1CMA4"/>
<evidence type="ECO:0000256" key="1">
    <source>
        <dbReference type="ARBA" id="ARBA00004123"/>
    </source>
</evidence>
<evidence type="ECO:0000313" key="8">
    <source>
        <dbReference type="Proteomes" id="UP000094526"/>
    </source>
</evidence>
<organism evidence="7 8">
    <name type="scientific">Cladophialophora carrionii</name>
    <dbReference type="NCBI Taxonomy" id="86049"/>
    <lineage>
        <taxon>Eukaryota</taxon>
        <taxon>Fungi</taxon>
        <taxon>Dikarya</taxon>
        <taxon>Ascomycota</taxon>
        <taxon>Pezizomycotina</taxon>
        <taxon>Eurotiomycetes</taxon>
        <taxon>Chaetothyriomycetidae</taxon>
        <taxon>Chaetothyriales</taxon>
        <taxon>Herpotrichiellaceae</taxon>
        <taxon>Cladophialophora</taxon>
    </lineage>
</organism>
<feature type="region of interest" description="Disordered" evidence="6">
    <location>
        <begin position="295"/>
        <end position="314"/>
    </location>
</feature>
<sequence>MPSRLRNAATAEAAQKEHRYDIPGLQFNEPLSWRAGKAIPVGDLLTRLQKLATELRNYDLDQVDSRAFTTLSQDLANANLLAHKDKGVRAWTVSCIVDVLKICAPDAPFIEGQLKDIFTVVINSILPALVDPTNAYNAQHVYILSSLAESQSILLVTDIPNHENLIVSLFTTAFDIVSASGTNPSGVEISKSVEYHLKNLLAAVVDEVSLPQEVTDIIISQFMRVDARNLQDHGTKGKKRDGQDSKQGTLLLKGYPPAYNMAKSLCTTCPEKMTAHITQYFGTVIVDATAATSLNGASKGHTRRGSDLVDDEEDKESVADLRKAHRLLRESWRACPDVLLNVIPQIEAEFNADSVSLRQLATETIGDMTAGIGIAGFPPSAPLDPAAYPLPSITQQDESASQVANPVLAPASPKPFMAVHASAYQSFLGRRNDRSHLVREAWAKAAARIMRTSAGGIGMSSEELDNLLAGFAQMLRDVEEHVRLAAVEAMDMFTYDTLINVLGADSGLAARDTVFSSLADRVTDKKHHVREAAMELLARIWGVASRDVEEGNDVVKGVIGDIPNRLFGAYFTNEPHVIAVLDRVLYESLLPLSFPPSKVHTSRADGRKQRAKDKEGSSQEEPVFDPDAIRARRVLTLVHSLDTKRRQVFFGMQHRQVQLSKGMKVFLDTCEEYNGGVVEDDSSEATLKARLTRMIETISKTFPNPGALSDDLWKFAKQHDRRCYQLIRFATGPENEYRTVTKAIKELNKRMREGPANMHPLVDTIQPILYRCALLAYNRSHIPTIMEISRSGENGLGEVAHEVLSQISARNPEVLRYHIQALCKELEEEAPTAKKPEKDGAAATLKACVGYARKYPSDLPKERKFMTVLTHFALFSRSPRAAKHAVSIIMMVADKKEMYARDLLSKALQDWQAQTPYFLARLATIAQLCLLAPAAANVEADAIHTLAVPEILLKNRHPTRSDDSNAWDDTDDDETMSKGLALKILVNRARAPCENPENDESASPIQVALKYLTALIRNAGEITDSADTPPAQKNRLRLTAVHFILKLCNHDRKCEDHIDAQEFNKIALIMIHPPNPVRTGFVNSLKKYLGRSLAPRWFTPFFLLAFEPDVELRSSTITWLRARAQLFQRQQLSAKNEEKKKQQPILEPIFARLISILAHHPDYPTQDSDDPDRELLDFAKYIVFYLWSISNDDNLSLIFHFAQRVKDVKDGITGTEEASERLYVLSDLAQAVIRNYADIMPGHSKGASNLQTYPGKVTLPKALFKPLASHEAAQEIAEKNYLPEDVAVGLEKMIRTYIKELKTGVQPPKRAPAAGKKRKSSASGLEGDNDDQEEKPAKKAKKSTLPIRKTPKHKRKSSAPPSSATLPSRKSGRNSRVTTYAESDTSDEDAEMEDADEAASSPVAGRPSKAKQQEPEVVHEEPIEDENTALDQEAEDEAEDEVDVHEDHDAAVNGNDTGTVGEEERSPPLKEKQNAATRRGRGKGGGSKKTTPAKKSTPPQKLLEQPARTTRQTRRAKG</sequence>